<evidence type="ECO:0000256" key="2">
    <source>
        <dbReference type="ARBA" id="ARBA00022649"/>
    </source>
</evidence>
<keyword evidence="6 8" id="KW-0460">Magnesium</keyword>
<comment type="function">
    <text evidence="8">Toxic component of a toxin-antitoxin (TA) system. An RNase.</text>
</comment>
<dbReference type="RefSeq" id="WP_394010304.1">
    <property type="nucleotide sequence ID" value="NZ_JBAFUR010000011.1"/>
</dbReference>
<evidence type="ECO:0000256" key="1">
    <source>
        <dbReference type="ARBA" id="ARBA00001946"/>
    </source>
</evidence>
<dbReference type="InterPro" id="IPR002716">
    <property type="entry name" value="PIN_dom"/>
</dbReference>
<proteinExistence type="inferred from homology"/>
<dbReference type="EC" id="3.1.-.-" evidence="8"/>
<dbReference type="Proteomes" id="UP001604043">
    <property type="component" value="Unassembled WGS sequence"/>
</dbReference>
<keyword evidence="11" id="KW-1185">Reference proteome</keyword>
<dbReference type="HAMAP" id="MF_00265">
    <property type="entry name" value="VapC_Nob1"/>
    <property type="match status" value="1"/>
</dbReference>
<keyword evidence="4 8" id="KW-0479">Metal-binding</keyword>
<dbReference type="PANTHER" id="PTHR33653">
    <property type="entry name" value="RIBONUCLEASE VAPC2"/>
    <property type="match status" value="1"/>
</dbReference>
<evidence type="ECO:0000256" key="8">
    <source>
        <dbReference type="HAMAP-Rule" id="MF_00265"/>
    </source>
</evidence>
<dbReference type="CDD" id="cd18746">
    <property type="entry name" value="PIN_VapC4-5_FitB-like"/>
    <property type="match status" value="1"/>
</dbReference>
<dbReference type="InterPro" id="IPR029060">
    <property type="entry name" value="PIN-like_dom_sf"/>
</dbReference>
<comment type="similarity">
    <text evidence="7 8">Belongs to the PINc/VapC protein family.</text>
</comment>
<evidence type="ECO:0000256" key="6">
    <source>
        <dbReference type="ARBA" id="ARBA00022842"/>
    </source>
</evidence>
<evidence type="ECO:0000256" key="4">
    <source>
        <dbReference type="ARBA" id="ARBA00022723"/>
    </source>
</evidence>
<dbReference type="InterPro" id="IPR022907">
    <property type="entry name" value="VapC_family"/>
</dbReference>
<reference evidence="10 11" key="1">
    <citation type="submission" date="2024-02" db="EMBL/GenBank/DDBJ databases">
        <title>Expansion and revision of Xanthobacter and proposal of Roseixanthobacter gen. nov.</title>
        <authorList>
            <person name="Soltysiak M.P.M."/>
            <person name="Jalihal A."/>
            <person name="Ory A."/>
            <person name="Chrisophersen C."/>
            <person name="Lee A.D."/>
            <person name="Boulton J."/>
            <person name="Springer M."/>
        </authorList>
    </citation>
    <scope>NUCLEOTIDE SEQUENCE [LARGE SCALE GENOMIC DNA]</scope>
    <source>
        <strain evidence="10 11">CB5</strain>
    </source>
</reference>
<organism evidence="10 11">
    <name type="scientific">Xanthobacter aminoxidans</name>
    <dbReference type="NCBI Taxonomy" id="186280"/>
    <lineage>
        <taxon>Bacteria</taxon>
        <taxon>Pseudomonadati</taxon>
        <taxon>Pseudomonadota</taxon>
        <taxon>Alphaproteobacteria</taxon>
        <taxon>Hyphomicrobiales</taxon>
        <taxon>Xanthobacteraceae</taxon>
        <taxon>Xanthobacter</taxon>
    </lineage>
</organism>
<sequence length="139" mass="14976">MSYLLDTNVLSELRRTARADANVLAWVRSVPTSSLYVSVISILEIEKGVRQAERSDPSKGLVLRRWLDTGVLAAFAGRVLDVDVPVARCCAGLHVPNRKSEGDALIAATAIVHGLAVVTRNVRDFEGCGVPIIDPWVAA</sequence>
<evidence type="ECO:0000256" key="3">
    <source>
        <dbReference type="ARBA" id="ARBA00022722"/>
    </source>
</evidence>
<dbReference type="Pfam" id="PF01850">
    <property type="entry name" value="PIN"/>
    <property type="match status" value="1"/>
</dbReference>
<comment type="cofactor">
    <cofactor evidence="1 8">
        <name>Mg(2+)</name>
        <dbReference type="ChEBI" id="CHEBI:18420"/>
    </cofactor>
</comment>
<dbReference type="Gene3D" id="3.40.50.1010">
    <property type="entry name" value="5'-nuclease"/>
    <property type="match status" value="1"/>
</dbReference>
<dbReference type="EMBL" id="JBAFUR010000011">
    <property type="protein sequence ID" value="MFG1255547.1"/>
    <property type="molecule type" value="Genomic_DNA"/>
</dbReference>
<feature type="binding site" evidence="8">
    <location>
        <position position="6"/>
    </location>
    <ligand>
        <name>Mg(2+)</name>
        <dbReference type="ChEBI" id="CHEBI:18420"/>
    </ligand>
</feature>
<feature type="domain" description="PIN" evidence="9">
    <location>
        <begin position="3"/>
        <end position="123"/>
    </location>
</feature>
<evidence type="ECO:0000256" key="7">
    <source>
        <dbReference type="ARBA" id="ARBA00038093"/>
    </source>
</evidence>
<comment type="caution">
    <text evidence="10">The sequence shown here is derived from an EMBL/GenBank/DDBJ whole genome shotgun (WGS) entry which is preliminary data.</text>
</comment>
<evidence type="ECO:0000313" key="11">
    <source>
        <dbReference type="Proteomes" id="UP001604043"/>
    </source>
</evidence>
<protein>
    <recommendedName>
        <fullName evidence="8">Ribonuclease VapC</fullName>
        <shortName evidence="8">RNase VapC</shortName>
        <ecNumber evidence="8">3.1.-.-</ecNumber>
    </recommendedName>
    <alternativeName>
        <fullName evidence="8">Toxin VapC</fullName>
    </alternativeName>
</protein>
<gene>
    <name evidence="8" type="primary">vapC</name>
    <name evidence="10" type="ORF">V5F30_25265</name>
</gene>
<accession>A0ABW6ZNV0</accession>
<feature type="binding site" evidence="8">
    <location>
        <position position="103"/>
    </location>
    <ligand>
        <name>Mg(2+)</name>
        <dbReference type="ChEBI" id="CHEBI:18420"/>
    </ligand>
</feature>
<keyword evidence="8" id="KW-0800">Toxin</keyword>
<dbReference type="InterPro" id="IPR050556">
    <property type="entry name" value="Type_II_TA_system_RNase"/>
</dbReference>
<keyword evidence="3 8" id="KW-0540">Nuclease</keyword>
<evidence type="ECO:0000313" key="10">
    <source>
        <dbReference type="EMBL" id="MFG1255547.1"/>
    </source>
</evidence>
<dbReference type="SUPFAM" id="SSF88723">
    <property type="entry name" value="PIN domain-like"/>
    <property type="match status" value="1"/>
</dbReference>
<name>A0ABW6ZNV0_9HYPH</name>
<keyword evidence="5 8" id="KW-0378">Hydrolase</keyword>
<evidence type="ECO:0000256" key="5">
    <source>
        <dbReference type="ARBA" id="ARBA00022801"/>
    </source>
</evidence>
<keyword evidence="2 8" id="KW-1277">Toxin-antitoxin system</keyword>
<evidence type="ECO:0000259" key="9">
    <source>
        <dbReference type="Pfam" id="PF01850"/>
    </source>
</evidence>
<dbReference type="PANTHER" id="PTHR33653:SF1">
    <property type="entry name" value="RIBONUCLEASE VAPC2"/>
    <property type="match status" value="1"/>
</dbReference>